<keyword evidence="2" id="KW-0732">Signal</keyword>
<dbReference type="Gene3D" id="4.10.1080.10">
    <property type="entry name" value="TSP type-3 repeat"/>
    <property type="match status" value="1"/>
</dbReference>
<proteinExistence type="predicted"/>
<feature type="region of interest" description="Disordered" evidence="1">
    <location>
        <begin position="427"/>
        <end position="446"/>
    </location>
</feature>
<gene>
    <name evidence="3" type="ORF">PVT68_13905</name>
</gene>
<organism evidence="3 4">
    <name type="scientific">Microbulbifer bruguierae</name>
    <dbReference type="NCBI Taxonomy" id="3029061"/>
    <lineage>
        <taxon>Bacteria</taxon>
        <taxon>Pseudomonadati</taxon>
        <taxon>Pseudomonadota</taxon>
        <taxon>Gammaproteobacteria</taxon>
        <taxon>Cellvibrionales</taxon>
        <taxon>Microbulbiferaceae</taxon>
        <taxon>Microbulbifer</taxon>
    </lineage>
</organism>
<sequence>MNNSGVFILSAALLLLGGCGGSSGGGSSEKSAPIAAPVIEITGEANEITRDNTPKLASLVVDILQAAQDNQRIWYRGSYFDQLAAGVDKGQCEQGGRYRIEMSEDRTVLSEHYDGCRMFDDGRQQYLTASGDIRTEFSGISSSGDFSVRTIYRDYLISVGQGEQERLDALMEYRGNSIDGSEKRAEVRMDLHARSSVEGEMKAKNIHFFVAPGVDFMNYMDGVQDLSGTIEYVGIGTTNLEFDTAAAKILFRGDGESRGEMRVYQQAVYIGFDAAGDGAADYGLSVPLDRMEDIPFQVTAPSTPYIRTETAWDLKGKTFFAGEPSTFSILQNFMDAGGHLLEYSVDVVSVVQKDYPSDPLYGEPEPVPFHYTVEQPAAGLVTIETDTEFTKDLAVFELEISAVNTIGSESERPLSIEVYVYLDTDKDGTSDYNDDDDDNDGVQDYYDALPKDATESEDADGDGIGDNADLDDDNDGTEDIADFYPNDNLCFAESDGDGTRCWFHQLGYLGDWEAVLGRDGVVYYHNPDELELKRWDSVSGHFLPSIFREPATIGSTSDHARMYHARPQHALYFLYDDRVISRVSLGDTEPQETFFARAPDETVVDYLYNMDFAPLHTVLLGQNGLGRLHHSYDLQGGLVDARGEELEHYDDSYYRWADSSAFCVNGFRLDKVTGEFEELGEGSQFEDPCGTNWMNTGRQPTVSPDGTLAILSGGRIINASQEELVHVNLPGGVVEWGNAGIYLLNSNKEVIYRYSADGEELESIQLYPNKYPTRVLSNDERLIWFDGSAPNIIVFPAE</sequence>
<dbReference type="InterPro" id="IPR028974">
    <property type="entry name" value="TSP_type-3_rpt"/>
</dbReference>
<evidence type="ECO:0000256" key="2">
    <source>
        <dbReference type="SAM" id="SignalP"/>
    </source>
</evidence>
<dbReference type="EMBL" id="CP118605">
    <property type="protein sequence ID" value="WGL15860.1"/>
    <property type="molecule type" value="Genomic_DNA"/>
</dbReference>
<feature type="compositionally biased region" description="Acidic residues" evidence="1">
    <location>
        <begin position="455"/>
        <end position="478"/>
    </location>
</feature>
<evidence type="ECO:0000313" key="4">
    <source>
        <dbReference type="Proteomes" id="UP001236500"/>
    </source>
</evidence>
<evidence type="ECO:0000256" key="1">
    <source>
        <dbReference type="SAM" id="MobiDB-lite"/>
    </source>
</evidence>
<protein>
    <submittedName>
        <fullName evidence="3">Uncharacterized protein</fullName>
    </submittedName>
</protein>
<accession>A0ABY8NBP6</accession>
<feature type="chain" id="PRO_5045819471" evidence="2">
    <location>
        <begin position="25"/>
        <end position="798"/>
    </location>
</feature>
<feature type="compositionally biased region" description="Acidic residues" evidence="1">
    <location>
        <begin position="432"/>
        <end position="441"/>
    </location>
</feature>
<keyword evidence="4" id="KW-1185">Reference proteome</keyword>
<reference evidence="3 4" key="1">
    <citation type="submission" date="2023-02" db="EMBL/GenBank/DDBJ databases">
        <title>Description and genomic characterization of Microbulbifer bruguierae sp. nov., isolated from the sediment of mangrove plant Bruguiera sexangula.</title>
        <authorList>
            <person name="Long M."/>
        </authorList>
    </citation>
    <scope>NUCLEOTIDE SEQUENCE [LARGE SCALE GENOMIC DNA]</scope>
    <source>
        <strain evidence="3 4">H12</strain>
    </source>
</reference>
<dbReference type="RefSeq" id="WP_280319016.1">
    <property type="nucleotide sequence ID" value="NZ_CP118605.1"/>
</dbReference>
<name>A0ABY8NBP6_9GAMM</name>
<dbReference type="SUPFAM" id="SSF103647">
    <property type="entry name" value="TSP type-3 repeat"/>
    <property type="match status" value="1"/>
</dbReference>
<dbReference type="Proteomes" id="UP001236500">
    <property type="component" value="Chromosome"/>
</dbReference>
<evidence type="ECO:0000313" key="3">
    <source>
        <dbReference type="EMBL" id="WGL15860.1"/>
    </source>
</evidence>
<feature type="region of interest" description="Disordered" evidence="1">
    <location>
        <begin position="451"/>
        <end position="478"/>
    </location>
</feature>
<feature type="signal peptide" evidence="2">
    <location>
        <begin position="1"/>
        <end position="24"/>
    </location>
</feature>